<organism evidence="1 2">
    <name type="scientific">Muriicola jejuensis</name>
    <dbReference type="NCBI Taxonomy" id="504488"/>
    <lineage>
        <taxon>Bacteria</taxon>
        <taxon>Pseudomonadati</taxon>
        <taxon>Bacteroidota</taxon>
        <taxon>Flavobacteriia</taxon>
        <taxon>Flavobacteriales</taxon>
        <taxon>Flavobacteriaceae</taxon>
        <taxon>Muriicola</taxon>
    </lineage>
</organism>
<keyword evidence="2" id="KW-1185">Reference proteome</keyword>
<protein>
    <submittedName>
        <fullName evidence="1">Uncharacterized protein</fullName>
    </submittedName>
</protein>
<accession>A0A6P0UD95</accession>
<evidence type="ECO:0000313" key="2">
    <source>
        <dbReference type="Proteomes" id="UP000468443"/>
    </source>
</evidence>
<comment type="caution">
    <text evidence="1">The sequence shown here is derived from an EMBL/GenBank/DDBJ whole genome shotgun (WGS) entry which is preliminary data.</text>
</comment>
<dbReference type="RefSeq" id="WP_163693449.1">
    <property type="nucleotide sequence ID" value="NZ_FXTW01000004.1"/>
</dbReference>
<dbReference type="Proteomes" id="UP000468443">
    <property type="component" value="Unassembled WGS sequence"/>
</dbReference>
<dbReference type="EMBL" id="JAABOP010000003">
    <property type="protein sequence ID" value="NER11017.1"/>
    <property type="molecule type" value="Genomic_DNA"/>
</dbReference>
<reference evidence="1 2" key="1">
    <citation type="submission" date="2020-01" db="EMBL/GenBank/DDBJ databases">
        <title>Muriicola jejuensis KCTC 22299.</title>
        <authorList>
            <person name="Wang G."/>
        </authorList>
    </citation>
    <scope>NUCLEOTIDE SEQUENCE [LARGE SCALE GENOMIC DNA]</scope>
    <source>
        <strain evidence="1 2">KCTC 22299</strain>
    </source>
</reference>
<sequence length="198" mass="23354">MENLSIIRALTSGDQIIVAEEALDYTKSYFKSDAFLIKYEKERQAHKPKVAELNQETREMYEMQLAEYREMYTPEVLDMLPEEAKAGALYELKRMEAALDGNMDPEDRKNWEFRYPAEPNDLLIRSIKDFLEITKDVDFNATTKLNPKNNHQVFTNPVYEKKDTQWKACFRAGMELTNFVRAYSQDWLSELERQKKNG</sequence>
<gene>
    <name evidence="1" type="ORF">GWK09_10850</name>
</gene>
<proteinExistence type="predicted"/>
<evidence type="ECO:0000313" key="1">
    <source>
        <dbReference type="EMBL" id="NER11017.1"/>
    </source>
</evidence>
<name>A0A6P0UD95_9FLAO</name>
<dbReference type="AlphaFoldDB" id="A0A6P0UD95"/>